<comment type="subcellular location">
    <subcellularLocation>
        <location evidence="1">Cell membrane</location>
        <topology evidence="1">Multi-pass membrane protein</topology>
    </subcellularLocation>
</comment>
<feature type="transmembrane region" description="Helical" evidence="9">
    <location>
        <begin position="122"/>
        <end position="140"/>
    </location>
</feature>
<evidence type="ECO:0000256" key="6">
    <source>
        <dbReference type="ARBA" id="ARBA00022989"/>
    </source>
</evidence>
<proteinExistence type="predicted"/>
<protein>
    <recommendedName>
        <fullName evidence="8">Autoinducer 2 import system permease protein LsrD</fullName>
    </recommendedName>
</protein>
<comment type="caution">
    <text evidence="10">The sequence shown here is derived from an EMBL/GenBank/DDBJ whole genome shotgun (WGS) entry which is preliminary data.</text>
</comment>
<keyword evidence="7 9" id="KW-0472">Membrane</keyword>
<dbReference type="GO" id="GO:0022857">
    <property type="term" value="F:transmembrane transporter activity"/>
    <property type="evidence" value="ECO:0007669"/>
    <property type="project" value="InterPro"/>
</dbReference>
<keyword evidence="2" id="KW-0813">Transport</keyword>
<accession>A0A0G1XBG1</accession>
<evidence type="ECO:0000256" key="4">
    <source>
        <dbReference type="ARBA" id="ARBA00022519"/>
    </source>
</evidence>
<evidence type="ECO:0000256" key="3">
    <source>
        <dbReference type="ARBA" id="ARBA00022475"/>
    </source>
</evidence>
<keyword evidence="3" id="KW-1003">Cell membrane</keyword>
<dbReference type="CDD" id="cd06579">
    <property type="entry name" value="TM_PBP1_transp_AraH_like"/>
    <property type="match status" value="1"/>
</dbReference>
<reference evidence="10 11" key="1">
    <citation type="journal article" date="2015" name="Nature">
        <title>rRNA introns, odd ribosomes, and small enigmatic genomes across a large radiation of phyla.</title>
        <authorList>
            <person name="Brown C.T."/>
            <person name="Hug L.A."/>
            <person name="Thomas B.C."/>
            <person name="Sharon I."/>
            <person name="Castelle C.J."/>
            <person name="Singh A."/>
            <person name="Wilkins M.J."/>
            <person name="Williams K.H."/>
            <person name="Banfield J.F."/>
        </authorList>
    </citation>
    <scope>NUCLEOTIDE SEQUENCE [LARGE SCALE GENOMIC DNA]</scope>
</reference>
<feature type="transmembrane region" description="Helical" evidence="9">
    <location>
        <begin position="58"/>
        <end position="78"/>
    </location>
</feature>
<dbReference type="PANTHER" id="PTHR32196:SF71">
    <property type="entry name" value="AUTOINDUCER 2 IMPORT SYSTEM PERMEASE PROTEIN LSRD"/>
    <property type="match status" value="1"/>
</dbReference>
<evidence type="ECO:0000256" key="7">
    <source>
        <dbReference type="ARBA" id="ARBA00023136"/>
    </source>
</evidence>
<evidence type="ECO:0000256" key="1">
    <source>
        <dbReference type="ARBA" id="ARBA00004651"/>
    </source>
</evidence>
<dbReference type="PANTHER" id="PTHR32196">
    <property type="entry name" value="ABC TRANSPORTER PERMEASE PROTEIN YPHD-RELATED-RELATED"/>
    <property type="match status" value="1"/>
</dbReference>
<gene>
    <name evidence="10" type="ORF">UY72_C0076G0001</name>
</gene>
<evidence type="ECO:0000256" key="2">
    <source>
        <dbReference type="ARBA" id="ARBA00022448"/>
    </source>
</evidence>
<keyword evidence="4" id="KW-0997">Cell inner membrane</keyword>
<evidence type="ECO:0000256" key="9">
    <source>
        <dbReference type="SAM" id="Phobius"/>
    </source>
</evidence>
<name>A0A0G1XBG1_9BACT</name>
<dbReference type="Proteomes" id="UP000034846">
    <property type="component" value="Unassembled WGS sequence"/>
</dbReference>
<dbReference type="GO" id="GO:0005886">
    <property type="term" value="C:plasma membrane"/>
    <property type="evidence" value="ECO:0007669"/>
    <property type="project" value="UniProtKB-SubCell"/>
</dbReference>
<feature type="transmembrane region" description="Helical" evidence="9">
    <location>
        <begin position="84"/>
        <end position="101"/>
    </location>
</feature>
<evidence type="ECO:0000313" key="11">
    <source>
        <dbReference type="Proteomes" id="UP000034846"/>
    </source>
</evidence>
<evidence type="ECO:0000256" key="5">
    <source>
        <dbReference type="ARBA" id="ARBA00022692"/>
    </source>
</evidence>
<dbReference type="InterPro" id="IPR001851">
    <property type="entry name" value="ABC_transp_permease"/>
</dbReference>
<keyword evidence="5 9" id="KW-0812">Transmembrane</keyword>
<feature type="transmembrane region" description="Helical" evidence="9">
    <location>
        <begin position="7"/>
        <end position="28"/>
    </location>
</feature>
<organism evidence="10 11">
    <name type="scientific">Candidatus Uhrbacteria bacterium GW2011_GWD2_52_7</name>
    <dbReference type="NCBI Taxonomy" id="1618989"/>
    <lineage>
        <taxon>Bacteria</taxon>
        <taxon>Candidatus Uhriibacteriota</taxon>
    </lineage>
</organism>
<dbReference type="EMBL" id="LCRD01000076">
    <property type="protein sequence ID" value="KKW28301.1"/>
    <property type="molecule type" value="Genomic_DNA"/>
</dbReference>
<dbReference type="Pfam" id="PF02653">
    <property type="entry name" value="BPD_transp_2"/>
    <property type="match status" value="1"/>
</dbReference>
<feature type="transmembrane region" description="Helical" evidence="9">
    <location>
        <begin position="226"/>
        <end position="245"/>
    </location>
</feature>
<dbReference type="AlphaFoldDB" id="A0A0G1XBG1"/>
<keyword evidence="6 9" id="KW-1133">Transmembrane helix</keyword>
<evidence type="ECO:0000313" key="10">
    <source>
        <dbReference type="EMBL" id="KKW28301.1"/>
    </source>
</evidence>
<sequence>MAKRNLINILTQAYPIIIVSLGAAFVFSHGGMDLSYGGVLGVSILVTTIAAGMGVPVFLAILISIAVAVVCYLVNGFVSVYCNVSPFIACLCVLYICRGILNTVCAKSRISIPVDMFKYDNWTLKIPVLIVVVIISYLLFEKSKIGKASRAIGGNALAAQQAGINVKQIKMFGYMISAFAVGIASFFTMIRAGSVTTSTGQGLEMNIVTALVLGGIPLSGGSKVKILGAILGALTVILLRNGLIITGVNERIVEGIQGVALLLIVFLTYSKNKNALLN</sequence>
<feature type="transmembrane region" description="Helical" evidence="9">
    <location>
        <begin position="171"/>
        <end position="190"/>
    </location>
</feature>
<feature type="transmembrane region" description="Helical" evidence="9">
    <location>
        <begin position="252"/>
        <end position="269"/>
    </location>
</feature>
<evidence type="ECO:0000256" key="8">
    <source>
        <dbReference type="ARBA" id="ARBA00039381"/>
    </source>
</evidence>